<keyword evidence="1" id="KW-0812">Transmembrane</keyword>
<dbReference type="SUPFAM" id="SSF53300">
    <property type="entry name" value="vWA-like"/>
    <property type="match status" value="1"/>
</dbReference>
<dbReference type="PANTHER" id="PTHR10579">
    <property type="entry name" value="CALCIUM-ACTIVATED CHLORIDE CHANNEL REGULATOR"/>
    <property type="match status" value="1"/>
</dbReference>
<dbReference type="InterPro" id="IPR051266">
    <property type="entry name" value="CLCR"/>
</dbReference>
<feature type="transmembrane region" description="Helical" evidence="1">
    <location>
        <begin position="45"/>
        <end position="66"/>
    </location>
</feature>
<accession>A0A2M7XB98</accession>
<dbReference type="PROSITE" id="PS50234">
    <property type="entry name" value="VWFA"/>
    <property type="match status" value="1"/>
</dbReference>
<reference evidence="4" key="1">
    <citation type="submission" date="2017-09" db="EMBL/GenBank/DDBJ databases">
        <title>Depth-based differentiation of microbial function through sediment-hosted aquifers and enrichment of novel symbionts in the deep terrestrial subsurface.</title>
        <authorList>
            <person name="Probst A.J."/>
            <person name="Ladd B."/>
            <person name="Jarett J.K."/>
            <person name="Geller-Mcgrath D.E."/>
            <person name="Sieber C.M.K."/>
            <person name="Emerson J.B."/>
            <person name="Anantharaman K."/>
            <person name="Thomas B.C."/>
            <person name="Malmstrom R."/>
            <person name="Stieglmeier M."/>
            <person name="Klingl A."/>
            <person name="Woyke T."/>
            <person name="Ryan C.M."/>
            <person name="Banfield J.F."/>
        </authorList>
    </citation>
    <scope>NUCLEOTIDE SEQUENCE [LARGE SCALE GENOMIC DNA]</scope>
</reference>
<name>A0A2M7XB98_9BACT</name>
<dbReference type="SMART" id="SM00327">
    <property type="entry name" value="VWA"/>
    <property type="match status" value="1"/>
</dbReference>
<dbReference type="Pfam" id="PF13519">
    <property type="entry name" value="VWA_2"/>
    <property type="match status" value="1"/>
</dbReference>
<dbReference type="InterPro" id="IPR036465">
    <property type="entry name" value="vWFA_dom_sf"/>
</dbReference>
<evidence type="ECO:0000313" key="3">
    <source>
        <dbReference type="EMBL" id="PJA45133.1"/>
    </source>
</evidence>
<proteinExistence type="predicted"/>
<dbReference type="AlphaFoldDB" id="A0A2M7XB98"/>
<dbReference type="InterPro" id="IPR002035">
    <property type="entry name" value="VWF_A"/>
</dbReference>
<gene>
    <name evidence="3" type="ORF">CO174_04855</name>
</gene>
<evidence type="ECO:0000256" key="1">
    <source>
        <dbReference type="SAM" id="Phobius"/>
    </source>
</evidence>
<keyword evidence="1" id="KW-1133">Transmembrane helix</keyword>
<evidence type="ECO:0000259" key="2">
    <source>
        <dbReference type="PROSITE" id="PS50234"/>
    </source>
</evidence>
<dbReference type="PANTHER" id="PTHR10579:SF43">
    <property type="entry name" value="ZINC FINGER (C3HC4-TYPE RING FINGER) FAMILY PROTEIN"/>
    <property type="match status" value="1"/>
</dbReference>
<organism evidence="3 4">
    <name type="scientific">Candidatus Uhrbacteria bacterium CG_4_9_14_3_um_filter_50_9</name>
    <dbReference type="NCBI Taxonomy" id="1975035"/>
    <lineage>
        <taxon>Bacteria</taxon>
        <taxon>Candidatus Uhriibacteriota</taxon>
    </lineage>
</organism>
<protein>
    <recommendedName>
        <fullName evidence="2">VWFA domain-containing protein</fullName>
    </recommendedName>
</protein>
<keyword evidence="1" id="KW-0472">Membrane</keyword>
<comment type="caution">
    <text evidence="3">The sequence shown here is derived from an EMBL/GenBank/DDBJ whole genome shotgun (WGS) entry which is preliminary data.</text>
</comment>
<dbReference type="EMBL" id="PFWU01000049">
    <property type="protein sequence ID" value="PJA45133.1"/>
    <property type="molecule type" value="Genomic_DNA"/>
</dbReference>
<evidence type="ECO:0000313" key="4">
    <source>
        <dbReference type="Proteomes" id="UP000229385"/>
    </source>
</evidence>
<dbReference type="Gene3D" id="3.40.50.410">
    <property type="entry name" value="von Willebrand factor, type A domain"/>
    <property type="match status" value="1"/>
</dbReference>
<sequence>MLNEKFDNQYKREVEQIEVNQDLKQKIASQLKIEPEKPMEKKTPLFVLFSPLLGVTAVALVLFFVVSPDAIENMTDPIVYGDQIDDWVFDGVDEEEVLSKSYGSTTGLGSSGFGSLSALGSSPSVISDMAMEESIGFSVGGSKDVDSFRTNIENGYLPLIDSLTYEGLFYEYFFDTGAEEVCADLFCPSYTKAVSLDPLSGEEEFYLAVGLNSGMTEADFERKKLNLVVVMDISGSMNSSFDQYYYDGYGNYMEVEEYSSDSKMEVANESVVGLLSHLNNDDRIGIVLFDDEAYEAKPVRLVGETDMNALEEHILDITPQGGTDMSEGMDMATKLLSEFEGVDADEYENRIIFITDAMPNTGDISKGGLLGMVEDNADKGVYTTFIGVGVDFQSELIESITNVRGANYYSVHSSKEFSERMDEGFEYMVTPLVFNLELVLEAEGYDIEAVYGSPEANLATGEILYVNTLFPSKTTGGETRGGLILLKLTKTSENAEMSLSAQYEDRTGTVFSTDEEITFEHTQAGSYDTTGIRKGILLSRYVDVLKNWMIDERGAMVYARDIEVSLNDEVGITAPDSIPTGSLWEQTSVPLTVAQAYQELFVQFLEHFKSEMKELDDAELEQEIEILETLVGAPRGLLEGFMEDFF</sequence>
<dbReference type="Proteomes" id="UP000229385">
    <property type="component" value="Unassembled WGS sequence"/>
</dbReference>
<feature type="domain" description="VWFA" evidence="2">
    <location>
        <begin position="226"/>
        <end position="432"/>
    </location>
</feature>